<protein>
    <submittedName>
        <fullName evidence="1">Uncharacterized protein</fullName>
    </submittedName>
</protein>
<comment type="caution">
    <text evidence="1">The sequence shown here is derived from an EMBL/GenBank/DDBJ whole genome shotgun (WGS) entry which is preliminary data.</text>
</comment>
<accession>A0ABR2ME66</accession>
<organism evidence="1 2">
    <name type="scientific">Platanthera guangdongensis</name>
    <dbReference type="NCBI Taxonomy" id="2320717"/>
    <lineage>
        <taxon>Eukaryota</taxon>
        <taxon>Viridiplantae</taxon>
        <taxon>Streptophyta</taxon>
        <taxon>Embryophyta</taxon>
        <taxon>Tracheophyta</taxon>
        <taxon>Spermatophyta</taxon>
        <taxon>Magnoliopsida</taxon>
        <taxon>Liliopsida</taxon>
        <taxon>Asparagales</taxon>
        <taxon>Orchidaceae</taxon>
        <taxon>Orchidoideae</taxon>
        <taxon>Orchideae</taxon>
        <taxon>Orchidinae</taxon>
        <taxon>Platanthera</taxon>
    </lineage>
</organism>
<name>A0ABR2ME66_9ASPA</name>
<dbReference type="Proteomes" id="UP001412067">
    <property type="component" value="Unassembled WGS sequence"/>
</dbReference>
<sequence length="157" mass="17732">MQKFLCGGCLKPEDDVNQNSAELQSTSTLISSESLQPNQVLSLIRMRGAFSTKSACFSPNGPAYDLAIYLEDPEQKYVDMMVVIDEEVVYEVKTRKRTEENVKLEVDGMTVNFSWDLTNSPAIFSFKTRGKNSEKWYWLKIVGYWLVVINSAPIGGD</sequence>
<dbReference type="EMBL" id="JBBWWR010000008">
    <property type="protein sequence ID" value="KAK8962280.1"/>
    <property type="molecule type" value="Genomic_DNA"/>
</dbReference>
<evidence type="ECO:0000313" key="1">
    <source>
        <dbReference type="EMBL" id="KAK8962280.1"/>
    </source>
</evidence>
<keyword evidence="2" id="KW-1185">Reference proteome</keyword>
<proteinExistence type="predicted"/>
<reference evidence="1 2" key="1">
    <citation type="journal article" date="2022" name="Nat. Plants">
        <title>Genomes of leafy and leafless Platanthera orchids illuminate the evolution of mycoheterotrophy.</title>
        <authorList>
            <person name="Li M.H."/>
            <person name="Liu K.W."/>
            <person name="Li Z."/>
            <person name="Lu H.C."/>
            <person name="Ye Q.L."/>
            <person name="Zhang D."/>
            <person name="Wang J.Y."/>
            <person name="Li Y.F."/>
            <person name="Zhong Z.M."/>
            <person name="Liu X."/>
            <person name="Yu X."/>
            <person name="Liu D.K."/>
            <person name="Tu X.D."/>
            <person name="Liu B."/>
            <person name="Hao Y."/>
            <person name="Liao X.Y."/>
            <person name="Jiang Y.T."/>
            <person name="Sun W.H."/>
            <person name="Chen J."/>
            <person name="Chen Y.Q."/>
            <person name="Ai Y."/>
            <person name="Zhai J.W."/>
            <person name="Wu S.S."/>
            <person name="Zhou Z."/>
            <person name="Hsiao Y.Y."/>
            <person name="Wu W.L."/>
            <person name="Chen Y.Y."/>
            <person name="Lin Y.F."/>
            <person name="Hsu J.L."/>
            <person name="Li C.Y."/>
            <person name="Wang Z.W."/>
            <person name="Zhao X."/>
            <person name="Zhong W.Y."/>
            <person name="Ma X.K."/>
            <person name="Ma L."/>
            <person name="Huang J."/>
            <person name="Chen G.Z."/>
            <person name="Huang M.Z."/>
            <person name="Huang L."/>
            <person name="Peng D.H."/>
            <person name="Luo Y.B."/>
            <person name="Zou S.Q."/>
            <person name="Chen S.P."/>
            <person name="Lan S."/>
            <person name="Tsai W.C."/>
            <person name="Van de Peer Y."/>
            <person name="Liu Z.J."/>
        </authorList>
    </citation>
    <scope>NUCLEOTIDE SEQUENCE [LARGE SCALE GENOMIC DNA]</scope>
    <source>
        <strain evidence="1">Lor288</strain>
    </source>
</reference>
<gene>
    <name evidence="1" type="ORF">KSP40_PGU010517</name>
</gene>
<evidence type="ECO:0000313" key="2">
    <source>
        <dbReference type="Proteomes" id="UP001412067"/>
    </source>
</evidence>